<dbReference type="VEuPathDB" id="VectorBase:GPPI049242"/>
<keyword evidence="6" id="KW-0648">Protein biosynthesis</keyword>
<dbReference type="SUPFAM" id="SSF109604">
    <property type="entry name" value="HD-domain/PDEase-like"/>
    <property type="match status" value="1"/>
</dbReference>
<keyword evidence="5" id="KW-0067">ATP-binding</keyword>
<evidence type="ECO:0000256" key="1">
    <source>
        <dbReference type="ARBA" id="ARBA00008226"/>
    </source>
</evidence>
<dbReference type="Proteomes" id="UP000092460">
    <property type="component" value="Unassembled WGS sequence"/>
</dbReference>
<evidence type="ECO:0000256" key="5">
    <source>
        <dbReference type="ARBA" id="ARBA00022840"/>
    </source>
</evidence>
<dbReference type="AlphaFoldDB" id="A0A1B0C4V7"/>
<evidence type="ECO:0000256" key="7">
    <source>
        <dbReference type="ARBA" id="ARBA00023146"/>
    </source>
</evidence>
<name>A0A1B0C4V7_9MUSC</name>
<dbReference type="GO" id="GO:0004820">
    <property type="term" value="F:glycine-tRNA ligase activity"/>
    <property type="evidence" value="ECO:0007669"/>
    <property type="project" value="UniProtKB-EC"/>
</dbReference>
<sequence length="450" mass="51257">MLFTIQDLIINLKSFWNKQGCAILQPLDMEVGAGTSHPMTCLKAIGPEPIFAAYVQPSRRFSDGRYGISPNRLQHYYQFQVIMKPTPKNIQELYLDSLKSIGIDLNINDLKFIEDNWENSTLGAWGVGWEVWLNGMEISQFTYFQQMGGLACFPITGEITYGLERIAMKLQNVNNIDIKDNLYCKYNVIKDKDMANNLLYRIIMTSLKKMFIPKKMQWSNTNTQFVRPIHTVTALLNDIVITGKIFSIKIDRYILSGSYGKRKLLKLDNANNYESSLLKKSNIIVDFYKRKKLITELINIELNKLKGKITNNASLLEESTALVEYPDIIVGSFEKKFLTLPGALGSLQEKTIRIQSLSVWISDKIHGNTKNISRAAFLSKCDLATQMVFEYPNTQGIMGEYYANFDGESEEVAIAQREHYYPNSTNSILPTLLTSQTISISDKIDNIVGY</sequence>
<accession>A0A1B0C4V7</accession>
<comment type="catalytic activity">
    <reaction evidence="8">
        <text>tRNA(Gly) + glycine + ATP = glycyl-tRNA(Gly) + AMP + diphosphate</text>
        <dbReference type="Rhea" id="RHEA:16013"/>
        <dbReference type="Rhea" id="RHEA-COMP:9664"/>
        <dbReference type="Rhea" id="RHEA-COMP:9683"/>
        <dbReference type="ChEBI" id="CHEBI:30616"/>
        <dbReference type="ChEBI" id="CHEBI:33019"/>
        <dbReference type="ChEBI" id="CHEBI:57305"/>
        <dbReference type="ChEBI" id="CHEBI:78442"/>
        <dbReference type="ChEBI" id="CHEBI:78522"/>
        <dbReference type="ChEBI" id="CHEBI:456215"/>
        <dbReference type="EC" id="6.1.1.14"/>
    </reaction>
</comment>
<evidence type="ECO:0000256" key="6">
    <source>
        <dbReference type="ARBA" id="ARBA00022917"/>
    </source>
</evidence>
<dbReference type="Pfam" id="PF02092">
    <property type="entry name" value="tRNA_synt_2f"/>
    <property type="match status" value="1"/>
</dbReference>
<dbReference type="Gene3D" id="3.30.930.10">
    <property type="entry name" value="Bira Bifunctional Protein, Domain 2"/>
    <property type="match status" value="1"/>
</dbReference>
<keyword evidence="3" id="KW-0436">Ligase</keyword>
<protein>
    <recommendedName>
        <fullName evidence="2">glycine--tRNA ligase</fullName>
        <ecNumber evidence="2">6.1.1.14</ecNumber>
    </recommendedName>
</protein>
<dbReference type="InterPro" id="IPR015944">
    <property type="entry name" value="Gly-tRNA-synth_bsu"/>
</dbReference>
<evidence type="ECO:0000256" key="2">
    <source>
        <dbReference type="ARBA" id="ARBA00012829"/>
    </source>
</evidence>
<comment type="similarity">
    <text evidence="1">Belongs to the class-II aminoacyl-tRNA synthetase family.</text>
</comment>
<evidence type="ECO:0000256" key="8">
    <source>
        <dbReference type="ARBA" id="ARBA00047937"/>
    </source>
</evidence>
<dbReference type="PROSITE" id="PS50861">
    <property type="entry name" value="AA_TRNA_LIGASE_II_GLYAB"/>
    <property type="match status" value="2"/>
</dbReference>
<dbReference type="EMBL" id="JXJN01025701">
    <property type="status" value="NOT_ANNOTATED_CDS"/>
    <property type="molecule type" value="Genomic_DNA"/>
</dbReference>
<reference evidence="10" key="1">
    <citation type="submission" date="2015-01" db="EMBL/GenBank/DDBJ databases">
        <authorList>
            <person name="Aksoy S."/>
            <person name="Warren W."/>
            <person name="Wilson R.K."/>
        </authorList>
    </citation>
    <scope>NUCLEOTIDE SEQUENCE [LARGE SCALE GENOMIC DNA]</scope>
    <source>
        <strain evidence="10">IAEA</strain>
    </source>
</reference>
<keyword evidence="7" id="KW-0030">Aminoacyl-tRNA synthetase</keyword>
<keyword evidence="4" id="KW-0547">Nucleotide-binding</keyword>
<organism evidence="9 10">
    <name type="scientific">Glossina palpalis gambiensis</name>
    <dbReference type="NCBI Taxonomy" id="67801"/>
    <lineage>
        <taxon>Eukaryota</taxon>
        <taxon>Metazoa</taxon>
        <taxon>Ecdysozoa</taxon>
        <taxon>Arthropoda</taxon>
        <taxon>Hexapoda</taxon>
        <taxon>Insecta</taxon>
        <taxon>Pterygota</taxon>
        <taxon>Neoptera</taxon>
        <taxon>Endopterygota</taxon>
        <taxon>Diptera</taxon>
        <taxon>Brachycera</taxon>
        <taxon>Muscomorpha</taxon>
        <taxon>Hippoboscoidea</taxon>
        <taxon>Glossinidae</taxon>
        <taxon>Glossina</taxon>
    </lineage>
</organism>
<dbReference type="GO" id="GO:0005524">
    <property type="term" value="F:ATP binding"/>
    <property type="evidence" value="ECO:0007669"/>
    <property type="project" value="UniProtKB-KW"/>
</dbReference>
<evidence type="ECO:0000313" key="10">
    <source>
        <dbReference type="Proteomes" id="UP000092460"/>
    </source>
</evidence>
<evidence type="ECO:0000256" key="3">
    <source>
        <dbReference type="ARBA" id="ARBA00022598"/>
    </source>
</evidence>
<proteinExistence type="inferred from homology"/>
<dbReference type="SUPFAM" id="SSF55681">
    <property type="entry name" value="Class II aaRS and biotin synthetases"/>
    <property type="match status" value="1"/>
</dbReference>
<dbReference type="EC" id="6.1.1.14" evidence="2"/>
<dbReference type="InterPro" id="IPR006194">
    <property type="entry name" value="Gly-tRNA-synth_heterodimer"/>
</dbReference>
<dbReference type="STRING" id="67801.A0A1B0C4V7"/>
<keyword evidence="10" id="KW-1185">Reference proteome</keyword>
<dbReference type="GO" id="GO:0005829">
    <property type="term" value="C:cytosol"/>
    <property type="evidence" value="ECO:0007669"/>
    <property type="project" value="TreeGrafter"/>
</dbReference>
<dbReference type="EnsemblMetazoa" id="GPPI049242-RA">
    <property type="protein sequence ID" value="GPPI049242-PA"/>
    <property type="gene ID" value="GPPI049242"/>
</dbReference>
<reference evidence="9" key="2">
    <citation type="submission" date="2020-05" db="UniProtKB">
        <authorList>
            <consortium name="EnsemblMetazoa"/>
        </authorList>
    </citation>
    <scope>IDENTIFICATION</scope>
    <source>
        <strain evidence="9">IAEA</strain>
    </source>
</reference>
<dbReference type="InterPro" id="IPR045864">
    <property type="entry name" value="aa-tRNA-synth_II/BPL/LPL"/>
</dbReference>
<dbReference type="Pfam" id="PF02091">
    <property type="entry name" value="tRNA-synt_2e"/>
    <property type="match status" value="1"/>
</dbReference>
<dbReference type="PRINTS" id="PR01044">
    <property type="entry name" value="TRNASYNTHGA"/>
</dbReference>
<dbReference type="GO" id="GO:0006426">
    <property type="term" value="P:glycyl-tRNA aminoacylation"/>
    <property type="evidence" value="ECO:0007669"/>
    <property type="project" value="InterPro"/>
</dbReference>
<dbReference type="InterPro" id="IPR002310">
    <property type="entry name" value="Gly-tRNA_ligase_asu"/>
</dbReference>
<dbReference type="PANTHER" id="PTHR30075:SF2">
    <property type="entry name" value="GLYCINE--TRNA LIGASE, CHLOROPLASTIC_MITOCHONDRIAL 2"/>
    <property type="match status" value="1"/>
</dbReference>
<evidence type="ECO:0000313" key="9">
    <source>
        <dbReference type="EnsemblMetazoa" id="GPPI049242-PA"/>
    </source>
</evidence>
<dbReference type="EMBL" id="JXJN01025702">
    <property type="status" value="NOT_ANNOTATED_CDS"/>
    <property type="molecule type" value="Genomic_DNA"/>
</dbReference>
<dbReference type="PANTHER" id="PTHR30075">
    <property type="entry name" value="GLYCYL-TRNA SYNTHETASE"/>
    <property type="match status" value="1"/>
</dbReference>
<evidence type="ECO:0000256" key="4">
    <source>
        <dbReference type="ARBA" id="ARBA00022741"/>
    </source>
</evidence>